<gene>
    <name evidence="3" type="ORF">HTY61_12730</name>
</gene>
<proteinExistence type="predicted"/>
<keyword evidence="4" id="KW-1185">Reference proteome</keyword>
<dbReference type="Proteomes" id="UP000509367">
    <property type="component" value="Chromosome"/>
</dbReference>
<feature type="chain" id="PRO_5026698563" evidence="1">
    <location>
        <begin position="21"/>
        <end position="90"/>
    </location>
</feature>
<name>A0A6N1VJ59_9HYPH</name>
<reference evidence="3 4" key="1">
    <citation type="submission" date="2020-06" db="EMBL/GenBank/DDBJ databases">
        <title>Oricola thermophila sp. nov. isolated from a tidal sediments.</title>
        <authorList>
            <person name="Kwon K.K."/>
            <person name="Yang S.-H."/>
            <person name="Park M.-J."/>
        </authorList>
    </citation>
    <scope>NUCLEOTIDE SEQUENCE [LARGE SCALE GENOMIC DNA]</scope>
    <source>
        <strain evidence="3 4">MEBiC13590</strain>
    </source>
</reference>
<accession>A0A6N1VJ59</accession>
<feature type="domain" description="PepSY" evidence="2">
    <location>
        <begin position="6"/>
        <end position="85"/>
    </location>
</feature>
<sequence>MKKLVLATIAAGLIAAPAMASDFRCTDAPIDQWMSEQALKEKITGMGYEVRRIKVDDGCYEVYALDGNGMQIEAKYHPVTGEMVRAGLDD</sequence>
<dbReference type="InterPro" id="IPR025711">
    <property type="entry name" value="PepSY"/>
</dbReference>
<dbReference type="AlphaFoldDB" id="A0A6N1VJ59"/>
<evidence type="ECO:0000259" key="2">
    <source>
        <dbReference type="Pfam" id="PF13670"/>
    </source>
</evidence>
<organism evidence="3 4">
    <name type="scientific">Oricola thermophila</name>
    <dbReference type="NCBI Taxonomy" id="2742145"/>
    <lineage>
        <taxon>Bacteria</taxon>
        <taxon>Pseudomonadati</taxon>
        <taxon>Pseudomonadota</taxon>
        <taxon>Alphaproteobacteria</taxon>
        <taxon>Hyphomicrobiales</taxon>
        <taxon>Ahrensiaceae</taxon>
        <taxon>Oricola</taxon>
    </lineage>
</organism>
<evidence type="ECO:0000256" key="1">
    <source>
        <dbReference type="SAM" id="SignalP"/>
    </source>
</evidence>
<dbReference type="EMBL" id="CP054836">
    <property type="protein sequence ID" value="QKV19259.1"/>
    <property type="molecule type" value="Genomic_DNA"/>
</dbReference>
<dbReference type="KEGG" id="orm:HTY61_12730"/>
<feature type="signal peptide" evidence="1">
    <location>
        <begin position="1"/>
        <end position="20"/>
    </location>
</feature>
<dbReference type="Pfam" id="PF13670">
    <property type="entry name" value="PepSY_2"/>
    <property type="match status" value="1"/>
</dbReference>
<evidence type="ECO:0000313" key="4">
    <source>
        <dbReference type="Proteomes" id="UP000509367"/>
    </source>
</evidence>
<evidence type="ECO:0000313" key="3">
    <source>
        <dbReference type="EMBL" id="QKV19259.1"/>
    </source>
</evidence>
<dbReference type="RefSeq" id="WP_175277151.1">
    <property type="nucleotide sequence ID" value="NZ_CP054836.1"/>
</dbReference>
<keyword evidence="1" id="KW-0732">Signal</keyword>
<protein>
    <submittedName>
        <fullName evidence="3">PepSY domain-containing protein</fullName>
    </submittedName>
</protein>